<evidence type="ECO:0000256" key="8">
    <source>
        <dbReference type="ARBA" id="ARBA00022519"/>
    </source>
</evidence>
<dbReference type="RefSeq" id="WP_369203637.1">
    <property type="nucleotide sequence ID" value="NZ_JBFNXQ010000008.1"/>
</dbReference>
<evidence type="ECO:0000256" key="12">
    <source>
        <dbReference type="ARBA" id="ARBA00023098"/>
    </source>
</evidence>
<proteinExistence type="predicted"/>
<evidence type="ECO:0000256" key="17">
    <source>
        <dbReference type="ARBA" id="ARBA00033321"/>
    </source>
</evidence>
<comment type="catalytic activity">
    <reaction evidence="1">
        <text>a CDP-1,2-diacyl-sn-glycerol + choline = a 1,2-diacyl-sn-glycero-3-phosphocholine + CMP + H(+)</text>
        <dbReference type="Rhea" id="RHEA:14597"/>
        <dbReference type="ChEBI" id="CHEBI:15354"/>
        <dbReference type="ChEBI" id="CHEBI:15378"/>
        <dbReference type="ChEBI" id="CHEBI:57643"/>
        <dbReference type="ChEBI" id="CHEBI:58332"/>
        <dbReference type="ChEBI" id="CHEBI:60377"/>
        <dbReference type="EC" id="2.7.8.24"/>
    </reaction>
</comment>
<keyword evidence="9" id="KW-0808">Transferase</keyword>
<evidence type="ECO:0000256" key="15">
    <source>
        <dbReference type="ARBA" id="ARBA00023211"/>
    </source>
</evidence>
<gene>
    <name evidence="20" type="ORF">ABQ292_04430</name>
</gene>
<accession>A0ABV3XAZ6</accession>
<evidence type="ECO:0000313" key="20">
    <source>
        <dbReference type="EMBL" id="MEX5717616.1"/>
    </source>
</evidence>
<evidence type="ECO:0000256" key="11">
    <source>
        <dbReference type="ARBA" id="ARBA00022989"/>
    </source>
</evidence>
<keyword evidence="10 19" id="KW-0812">Transmembrane</keyword>
<feature type="transmembrane region" description="Helical" evidence="19">
    <location>
        <begin position="239"/>
        <end position="258"/>
    </location>
</feature>
<feature type="region of interest" description="Disordered" evidence="18">
    <location>
        <begin position="1"/>
        <end position="27"/>
    </location>
</feature>
<evidence type="ECO:0000256" key="10">
    <source>
        <dbReference type="ARBA" id="ARBA00022692"/>
    </source>
</evidence>
<dbReference type="Gene3D" id="1.20.120.1760">
    <property type="match status" value="1"/>
</dbReference>
<feature type="transmembrane region" description="Helical" evidence="19">
    <location>
        <begin position="184"/>
        <end position="204"/>
    </location>
</feature>
<evidence type="ECO:0000313" key="21">
    <source>
        <dbReference type="Proteomes" id="UP001560045"/>
    </source>
</evidence>
<dbReference type="EC" id="2.7.8.24" evidence="4"/>
<evidence type="ECO:0000256" key="18">
    <source>
        <dbReference type="SAM" id="MobiDB-lite"/>
    </source>
</evidence>
<comment type="cofactor">
    <cofactor evidence="2">
        <name>Mn(2+)</name>
        <dbReference type="ChEBI" id="CHEBI:29035"/>
    </cofactor>
</comment>
<evidence type="ECO:0000256" key="7">
    <source>
        <dbReference type="ARBA" id="ARBA00022516"/>
    </source>
</evidence>
<keyword evidence="13 19" id="KW-0472">Membrane</keyword>
<dbReference type="Proteomes" id="UP001560045">
    <property type="component" value="Unassembled WGS sequence"/>
</dbReference>
<keyword evidence="12" id="KW-0443">Lipid metabolism</keyword>
<name>A0ABV3XAZ6_9ACTN</name>
<evidence type="ECO:0000256" key="13">
    <source>
        <dbReference type="ARBA" id="ARBA00023136"/>
    </source>
</evidence>
<feature type="transmembrane region" description="Helical" evidence="19">
    <location>
        <begin position="216"/>
        <end position="233"/>
    </location>
</feature>
<dbReference type="InterPro" id="IPR026027">
    <property type="entry name" value="PcS"/>
</dbReference>
<evidence type="ECO:0000256" key="9">
    <source>
        <dbReference type="ARBA" id="ARBA00022679"/>
    </source>
</evidence>
<keyword evidence="7" id="KW-0444">Lipid biosynthesis</keyword>
<dbReference type="EMBL" id="JBFNXQ010000008">
    <property type="protein sequence ID" value="MEX5717616.1"/>
    <property type="molecule type" value="Genomic_DNA"/>
</dbReference>
<dbReference type="PIRSF" id="PIRSF000851">
    <property type="entry name" value="PcS"/>
    <property type="match status" value="1"/>
</dbReference>
<evidence type="ECO:0000256" key="3">
    <source>
        <dbReference type="ARBA" id="ARBA00004429"/>
    </source>
</evidence>
<evidence type="ECO:0000256" key="2">
    <source>
        <dbReference type="ARBA" id="ARBA00001936"/>
    </source>
</evidence>
<keyword evidence="8" id="KW-0997">Cell inner membrane</keyword>
<keyword evidence="21" id="KW-1185">Reference proteome</keyword>
<evidence type="ECO:0000256" key="6">
    <source>
        <dbReference type="ARBA" id="ARBA00022475"/>
    </source>
</evidence>
<keyword evidence="15" id="KW-0464">Manganese</keyword>
<evidence type="ECO:0000256" key="16">
    <source>
        <dbReference type="ARBA" id="ARBA00023264"/>
    </source>
</evidence>
<evidence type="ECO:0000256" key="19">
    <source>
        <dbReference type="SAM" id="Phobius"/>
    </source>
</evidence>
<feature type="transmembrane region" description="Helical" evidence="19">
    <location>
        <begin position="161"/>
        <end position="178"/>
    </location>
</feature>
<evidence type="ECO:0000256" key="4">
    <source>
        <dbReference type="ARBA" id="ARBA00013195"/>
    </source>
</evidence>
<keyword evidence="16" id="KW-1208">Phospholipid metabolism</keyword>
<evidence type="ECO:0000256" key="1">
    <source>
        <dbReference type="ARBA" id="ARBA00000958"/>
    </source>
</evidence>
<evidence type="ECO:0000256" key="14">
    <source>
        <dbReference type="ARBA" id="ARBA00023209"/>
    </source>
</evidence>
<feature type="transmembrane region" description="Helical" evidence="19">
    <location>
        <begin position="39"/>
        <end position="63"/>
    </location>
</feature>
<comment type="caution">
    <text evidence="20">The sequence shown here is derived from an EMBL/GenBank/DDBJ whole genome shotgun (WGS) entry which is preliminary data.</text>
</comment>
<sequence length="277" mass="29606">MRENAAPPVDPRPPATTAQQGHDEHGAAPARPFPLPLRVAGAAVHVYTALGSVLALLVVLAALDGDAVTALWIGLAALVIDGTDGMLARRARVKETIPWFDGALLDNIVDYLTYAFAPVVLLWTTGALPEGPLGWVLAALPLLASSYQFCRVDAKTDDHTFLGFPSYWNVVAFYVVVLDLSQPVVAALLIACSVLVFVPVRYLYPSRTEALRGLSLALTAVWLVTYAVLLLQLPDPHPVVLVLSLGYIGYYVAISGWLTARAAARRRSAARSAARSG</sequence>
<protein>
    <recommendedName>
        <fullName evidence="5">Phosphatidylcholine synthase</fullName>
        <ecNumber evidence="4">2.7.8.24</ecNumber>
    </recommendedName>
    <alternativeName>
        <fullName evidence="17">CDP-diglyceride-choline O-phosphatidyltransferase</fullName>
    </alternativeName>
</protein>
<organism evidence="20 21">
    <name type="scientific">Geodermatophilus maliterrae</name>
    <dbReference type="NCBI Taxonomy" id="3162531"/>
    <lineage>
        <taxon>Bacteria</taxon>
        <taxon>Bacillati</taxon>
        <taxon>Actinomycetota</taxon>
        <taxon>Actinomycetes</taxon>
        <taxon>Geodermatophilales</taxon>
        <taxon>Geodermatophilaceae</taxon>
        <taxon>Geodermatophilus</taxon>
    </lineage>
</organism>
<keyword evidence="6" id="KW-1003">Cell membrane</keyword>
<keyword evidence="14" id="KW-0594">Phospholipid biosynthesis</keyword>
<dbReference type="InterPro" id="IPR043130">
    <property type="entry name" value="CDP-OH_PTrfase_TM_dom"/>
</dbReference>
<keyword evidence="11 19" id="KW-1133">Transmembrane helix</keyword>
<comment type="subcellular location">
    <subcellularLocation>
        <location evidence="3">Cell inner membrane</location>
        <topology evidence="3">Multi-pass membrane protein</topology>
    </subcellularLocation>
</comment>
<evidence type="ECO:0000256" key="5">
    <source>
        <dbReference type="ARBA" id="ARBA00015623"/>
    </source>
</evidence>
<reference evidence="20 21" key="1">
    <citation type="submission" date="2024-06" db="EMBL/GenBank/DDBJ databases">
        <title>Draft genome sequence of Geodermatophilus badlandi, a novel member of the Geodermatophilaceae isolated from badland sedimentary rocks in the Red desert, Wyoming, USA.</title>
        <authorList>
            <person name="Ben Tekaya S."/>
            <person name="Nouioui I."/>
            <person name="Flores G.M."/>
            <person name="Shaal M.N."/>
            <person name="Bredoire F."/>
            <person name="Basile F."/>
            <person name="Van Diepen L."/>
            <person name="Ward N.L."/>
        </authorList>
    </citation>
    <scope>NUCLEOTIDE SEQUENCE [LARGE SCALE GENOMIC DNA]</scope>
    <source>
        <strain evidence="20 21">WL48A</strain>
    </source>
</reference>